<dbReference type="EMBL" id="CAJOBA010007330">
    <property type="protein sequence ID" value="CAF3799394.1"/>
    <property type="molecule type" value="Genomic_DNA"/>
</dbReference>
<evidence type="ECO:0000313" key="2">
    <source>
        <dbReference type="EMBL" id="CAF1626055.1"/>
    </source>
</evidence>
<dbReference type="Proteomes" id="UP000663829">
    <property type="component" value="Unassembled WGS sequence"/>
</dbReference>
<dbReference type="EMBL" id="CAJNOQ010042113">
    <property type="protein sequence ID" value="CAF1626055.1"/>
    <property type="molecule type" value="Genomic_DNA"/>
</dbReference>
<organism evidence="2 5">
    <name type="scientific">Didymodactylos carnosus</name>
    <dbReference type="NCBI Taxonomy" id="1234261"/>
    <lineage>
        <taxon>Eukaryota</taxon>
        <taxon>Metazoa</taxon>
        <taxon>Spiralia</taxon>
        <taxon>Gnathifera</taxon>
        <taxon>Rotifera</taxon>
        <taxon>Eurotatoria</taxon>
        <taxon>Bdelloidea</taxon>
        <taxon>Philodinida</taxon>
        <taxon>Philodinidae</taxon>
        <taxon>Didymodactylos</taxon>
    </lineage>
</organism>
<dbReference type="Proteomes" id="UP000677228">
    <property type="component" value="Unassembled WGS sequence"/>
</dbReference>
<reference evidence="2" key="1">
    <citation type="submission" date="2021-02" db="EMBL/GenBank/DDBJ databases">
        <authorList>
            <person name="Nowell W R."/>
        </authorList>
    </citation>
    <scope>NUCLEOTIDE SEQUENCE</scope>
</reference>
<protein>
    <submittedName>
        <fullName evidence="2">Uncharacterized protein</fullName>
    </submittedName>
</protein>
<dbReference type="EMBL" id="CAJNOK010007318">
    <property type="protein sequence ID" value="CAF1031140.1"/>
    <property type="molecule type" value="Genomic_DNA"/>
</dbReference>
<dbReference type="EMBL" id="CAJOBC010109603">
    <property type="protein sequence ID" value="CAF4519987.1"/>
    <property type="molecule type" value="Genomic_DNA"/>
</dbReference>
<dbReference type="Proteomes" id="UP000681722">
    <property type="component" value="Unassembled WGS sequence"/>
</dbReference>
<evidence type="ECO:0000313" key="5">
    <source>
        <dbReference type="Proteomes" id="UP000663829"/>
    </source>
</evidence>
<comment type="caution">
    <text evidence="2">The sequence shown here is derived from an EMBL/GenBank/DDBJ whole genome shotgun (WGS) entry which is preliminary data.</text>
</comment>
<dbReference type="Proteomes" id="UP000682733">
    <property type="component" value="Unassembled WGS sequence"/>
</dbReference>
<evidence type="ECO:0000313" key="3">
    <source>
        <dbReference type="EMBL" id="CAF3799394.1"/>
    </source>
</evidence>
<keyword evidence="5" id="KW-1185">Reference proteome</keyword>
<gene>
    <name evidence="2" type="ORF">GPM918_LOCUS44040</name>
    <name evidence="1" type="ORF">OVA965_LOCUS15993</name>
    <name evidence="4" type="ORF">SRO942_LOCUS45723</name>
    <name evidence="3" type="ORF">TMI583_LOCUS16004</name>
</gene>
<dbReference type="AlphaFoldDB" id="A0A816CXX1"/>
<accession>A0A816CXX1</accession>
<evidence type="ECO:0000313" key="1">
    <source>
        <dbReference type="EMBL" id="CAF1031140.1"/>
    </source>
</evidence>
<sequence length="235" mass="27639">MGEVSLVCPSNWQNLSFEEQSVYIKQHLSANEQYSSYSVNENTKRIVVSLIPNWYEMIKSHKDFSLPNMTSVHEAPGVRHYVSLFYYFDGGLPILSFIEHKGNELALERLSDMLNHPYHKYEFRHDAWTIKWIQNKHVFNENVVRKIQETWKNESHDTFKRGDENSLNEEDQLRNELDDLIENDLSDTEIIIYNGGLSLLPVTLEQDGPKNNTDSPTIVTYIFSDNLNKFIQEWY</sequence>
<name>A0A816CXX1_9BILA</name>
<evidence type="ECO:0000313" key="4">
    <source>
        <dbReference type="EMBL" id="CAF4519987.1"/>
    </source>
</evidence>
<proteinExistence type="predicted"/>